<reference evidence="1 3" key="3">
    <citation type="submission" date="2019-07" db="EMBL/GenBank/DDBJ databases">
        <title>Whole genome shotgun sequence of Methylobacterium oxalidis NBRC 107715.</title>
        <authorList>
            <person name="Hosoyama A."/>
            <person name="Uohara A."/>
            <person name="Ohji S."/>
            <person name="Ichikawa N."/>
        </authorList>
    </citation>
    <scope>NUCLEOTIDE SEQUENCE [LARGE SCALE GENOMIC DNA]</scope>
    <source>
        <strain evidence="1 3">NBRC 107715</strain>
    </source>
</reference>
<evidence type="ECO:0000313" key="4">
    <source>
        <dbReference type="Proteomes" id="UP001156856"/>
    </source>
</evidence>
<dbReference type="OrthoDB" id="9803586at2"/>
<dbReference type="AlphaFoldDB" id="A0A512J114"/>
<proteinExistence type="predicted"/>
<reference evidence="2" key="4">
    <citation type="submission" date="2023-01" db="EMBL/GenBank/DDBJ databases">
        <title>Draft genome sequence of Methylobacterium oxalidis strain NBRC 107715.</title>
        <authorList>
            <person name="Sun Q."/>
            <person name="Mori K."/>
        </authorList>
    </citation>
    <scope>NUCLEOTIDE SEQUENCE</scope>
    <source>
        <strain evidence="2">NBRC 107715</strain>
    </source>
</reference>
<dbReference type="Gene3D" id="3.30.429.10">
    <property type="entry name" value="Macrophage Migration Inhibitory Factor"/>
    <property type="match status" value="2"/>
</dbReference>
<comment type="caution">
    <text evidence="1">The sequence shown here is derived from an EMBL/GenBank/DDBJ whole genome shotgun (WGS) entry which is preliminary data.</text>
</comment>
<keyword evidence="4" id="KW-1185">Reference proteome</keyword>
<sequence>MPIITVKVAPHDPVPDLERAVAALAARASTEILRKRADLTAVLVERADPAAWFAGGASLADQGRSSYWLEIRVVDGTNTKEEKEAFLAAIHDGMGHLLGDLHPESYVHVAEVSADAYGFGGLTQERRFVAGRLGVPPVPAA</sequence>
<evidence type="ECO:0000313" key="1">
    <source>
        <dbReference type="EMBL" id="GEP03670.1"/>
    </source>
</evidence>
<dbReference type="Proteomes" id="UP000321960">
    <property type="component" value="Unassembled WGS sequence"/>
</dbReference>
<evidence type="ECO:0000313" key="2">
    <source>
        <dbReference type="EMBL" id="GLS64997.1"/>
    </source>
</evidence>
<dbReference type="PANTHER" id="PTHR35530:SF1">
    <property type="entry name" value="2-HYDROXYMUCONATE TAUTOMERASE"/>
    <property type="match status" value="1"/>
</dbReference>
<name>A0A512J114_9HYPH</name>
<evidence type="ECO:0000313" key="3">
    <source>
        <dbReference type="Proteomes" id="UP000321960"/>
    </source>
</evidence>
<dbReference type="SUPFAM" id="SSF55331">
    <property type="entry name" value="Tautomerase/MIF"/>
    <property type="match status" value="1"/>
</dbReference>
<organism evidence="1 3">
    <name type="scientific">Methylobacterium oxalidis</name>
    <dbReference type="NCBI Taxonomy" id="944322"/>
    <lineage>
        <taxon>Bacteria</taxon>
        <taxon>Pseudomonadati</taxon>
        <taxon>Pseudomonadota</taxon>
        <taxon>Alphaproteobacteria</taxon>
        <taxon>Hyphomicrobiales</taxon>
        <taxon>Methylobacteriaceae</taxon>
        <taxon>Methylobacterium</taxon>
    </lineage>
</organism>
<dbReference type="PANTHER" id="PTHR35530">
    <property type="entry name" value="TAUTOMERASE-RELATED"/>
    <property type="match status" value="1"/>
</dbReference>
<protein>
    <submittedName>
        <fullName evidence="1">4-oxalocrotonate tautomerase</fullName>
    </submittedName>
</protein>
<dbReference type="EMBL" id="BJZU01000027">
    <property type="protein sequence ID" value="GEP03670.1"/>
    <property type="molecule type" value="Genomic_DNA"/>
</dbReference>
<reference evidence="4" key="2">
    <citation type="journal article" date="2019" name="Int. J. Syst. Evol. Microbiol.">
        <title>The Global Catalogue of Microorganisms (GCM) 10K type strain sequencing project: providing services to taxonomists for standard genome sequencing and annotation.</title>
        <authorList>
            <consortium name="The Broad Institute Genomics Platform"/>
            <consortium name="The Broad Institute Genome Sequencing Center for Infectious Disease"/>
            <person name="Wu L."/>
            <person name="Ma J."/>
        </authorList>
    </citation>
    <scope>NUCLEOTIDE SEQUENCE [LARGE SCALE GENOMIC DNA]</scope>
    <source>
        <strain evidence="4">NBRC 107715</strain>
    </source>
</reference>
<gene>
    <name evidence="2" type="ORF">GCM10007888_33780</name>
    <name evidence="1" type="ORF">MOX02_17080</name>
</gene>
<dbReference type="EMBL" id="BSPK01000058">
    <property type="protein sequence ID" value="GLS64997.1"/>
    <property type="molecule type" value="Genomic_DNA"/>
</dbReference>
<dbReference type="InterPro" id="IPR014347">
    <property type="entry name" value="Tautomerase/MIF_sf"/>
</dbReference>
<dbReference type="RefSeq" id="WP_147025359.1">
    <property type="nucleotide sequence ID" value="NZ_BJZU01000027.1"/>
</dbReference>
<accession>A0A512J114</accession>
<reference evidence="2" key="1">
    <citation type="journal article" date="2014" name="Int. J. Syst. Evol. Microbiol.">
        <title>Complete genome of a new Firmicutes species belonging to the dominant human colonic microbiota ('Ruminococcus bicirculans') reveals two chromosomes and a selective capacity to utilize plant glucans.</title>
        <authorList>
            <consortium name="NISC Comparative Sequencing Program"/>
            <person name="Wegmann U."/>
            <person name="Louis P."/>
            <person name="Goesmann A."/>
            <person name="Henrissat B."/>
            <person name="Duncan S.H."/>
            <person name="Flint H.J."/>
        </authorList>
    </citation>
    <scope>NUCLEOTIDE SEQUENCE</scope>
    <source>
        <strain evidence="2">NBRC 107715</strain>
    </source>
</reference>
<dbReference type="Proteomes" id="UP001156856">
    <property type="component" value="Unassembled WGS sequence"/>
</dbReference>